<dbReference type="EMBL" id="QXGA01001513">
    <property type="protein sequence ID" value="KAE9116979.1"/>
    <property type="molecule type" value="Genomic_DNA"/>
</dbReference>
<dbReference type="EMBL" id="QXFY01001482">
    <property type="protein sequence ID" value="KAE9316696.1"/>
    <property type="molecule type" value="Genomic_DNA"/>
</dbReference>
<dbReference type="Gene3D" id="3.20.20.140">
    <property type="entry name" value="Metal-dependent hydrolases"/>
    <property type="match status" value="1"/>
</dbReference>
<gene>
    <name evidence="8" type="ORF">PF001_g19080</name>
    <name evidence="6" type="ORF">PF002_g12915</name>
    <name evidence="7" type="ORF">PF004_g7492</name>
    <name evidence="4" type="ORF">PF006_g18918</name>
    <name evidence="9" type="ORF">PF008_g18932</name>
    <name evidence="2" type="ORF">PF009_g7640</name>
    <name evidence="5" type="ORF">PF010_g7165</name>
    <name evidence="3" type="ORF">PF011_g18880</name>
</gene>
<evidence type="ECO:0000259" key="1">
    <source>
        <dbReference type="Pfam" id="PF07969"/>
    </source>
</evidence>
<dbReference type="InterPro" id="IPR032466">
    <property type="entry name" value="Metal_Hydrolase"/>
</dbReference>
<dbReference type="Pfam" id="PF07969">
    <property type="entry name" value="Amidohydro_3"/>
    <property type="match status" value="1"/>
</dbReference>
<dbReference type="SUPFAM" id="SSF51556">
    <property type="entry name" value="Metallo-dependent hydrolases"/>
    <property type="match status" value="1"/>
</dbReference>
<dbReference type="InterPro" id="IPR011059">
    <property type="entry name" value="Metal-dep_hydrolase_composite"/>
</dbReference>
<dbReference type="EMBL" id="QXGD01000639">
    <property type="protein sequence ID" value="KAE9230675.1"/>
    <property type="molecule type" value="Genomic_DNA"/>
</dbReference>
<organism evidence="3 14">
    <name type="scientific">Phytophthora fragariae</name>
    <dbReference type="NCBI Taxonomy" id="53985"/>
    <lineage>
        <taxon>Eukaryota</taxon>
        <taxon>Sar</taxon>
        <taxon>Stramenopiles</taxon>
        <taxon>Oomycota</taxon>
        <taxon>Peronosporomycetes</taxon>
        <taxon>Peronosporales</taxon>
        <taxon>Peronosporaceae</taxon>
        <taxon>Phytophthora</taxon>
    </lineage>
</organism>
<evidence type="ECO:0000313" key="4">
    <source>
        <dbReference type="EMBL" id="KAE9116979.1"/>
    </source>
</evidence>
<dbReference type="EMBL" id="QXGF01000298">
    <property type="protein sequence ID" value="KAE8942602.1"/>
    <property type="molecule type" value="Genomic_DNA"/>
</dbReference>
<reference evidence="14 15" key="1">
    <citation type="submission" date="2018-09" db="EMBL/GenBank/DDBJ databases">
        <title>Genomic investigation of the strawberry pathogen Phytophthora fragariae indicates pathogenicity is determined by transcriptional variation in three key races.</title>
        <authorList>
            <person name="Adams T.M."/>
            <person name="Armitage A.D."/>
            <person name="Sobczyk M.K."/>
            <person name="Bates H.J."/>
            <person name="Dunwell J.M."/>
            <person name="Nellist C.F."/>
            <person name="Harrison R.J."/>
        </authorList>
    </citation>
    <scope>NUCLEOTIDE SEQUENCE [LARGE SCALE GENOMIC DNA]</scope>
    <source>
        <strain evidence="8 11">A4</strain>
        <strain evidence="6 12">BC-1</strain>
        <strain evidence="7 15">BC-23</strain>
        <strain evidence="4 13">NOV-5</strain>
        <strain evidence="9 16">NOV-77</strain>
        <strain evidence="2 10">NOV-9</strain>
        <strain evidence="5 17">ONT-3</strain>
        <strain evidence="3 14">SCRP245</strain>
    </source>
</reference>
<dbReference type="EMBL" id="QXFW01001547">
    <property type="protein sequence ID" value="KAE8989161.1"/>
    <property type="molecule type" value="Genomic_DNA"/>
</dbReference>
<name>A0A6A3J437_9STRA</name>
<evidence type="ECO:0000313" key="8">
    <source>
        <dbReference type="EMBL" id="KAE9291603.1"/>
    </source>
</evidence>
<evidence type="ECO:0000313" key="17">
    <source>
        <dbReference type="Proteomes" id="UP000488956"/>
    </source>
</evidence>
<proteinExistence type="predicted"/>
<dbReference type="InterPro" id="IPR033932">
    <property type="entry name" value="YtcJ-like"/>
</dbReference>
<evidence type="ECO:0000313" key="16">
    <source>
        <dbReference type="Proteomes" id="UP000486351"/>
    </source>
</evidence>
<evidence type="ECO:0000313" key="3">
    <source>
        <dbReference type="EMBL" id="KAE8989161.1"/>
    </source>
</evidence>
<dbReference type="Proteomes" id="UP000486351">
    <property type="component" value="Unassembled WGS sequence"/>
</dbReference>
<accession>A0A6A3J437</accession>
<dbReference type="Proteomes" id="UP000437068">
    <property type="component" value="Unassembled WGS sequence"/>
</dbReference>
<dbReference type="Proteomes" id="UP000440367">
    <property type="component" value="Unassembled WGS sequence"/>
</dbReference>
<evidence type="ECO:0000313" key="7">
    <source>
        <dbReference type="EMBL" id="KAE9240437.1"/>
    </source>
</evidence>
<evidence type="ECO:0000313" key="13">
    <source>
        <dbReference type="Proteomes" id="UP000440732"/>
    </source>
</evidence>
<dbReference type="CDD" id="cd01300">
    <property type="entry name" value="YtcJ_like"/>
    <property type="match status" value="1"/>
</dbReference>
<sequence>MKAFVNGKIWQWAGSGSSVAGPFAEWMTVSEDGRIVAVGTGACPPADETEDLHGALVLPGLHDAHIHVSMLGESAEWLDLSGCASFDEFQERLRRYDARYPDKAWVVGIGWAQDELSSTAQYPSRHDIDAVIKDRPVILHRACWHIAVVNTKALETAGVDLTTATSHDVEHGAIDVDDKGVTGILREDAVQIVEKHANEPSLDLRVQYFRDALKRCVSLGLTAVHTNDEDAWRVYAKLQGEEGLPVRVYLTPSIHELGQPSTPKPGDCSGLLSCHRMKIFSDGSLGAETAALRVPYKGSHNKGILMNSDEEIVKKITDATRAGYRLEIHAIGDRAAEQVLTALSAAHVGPEKRPILTHCQILGEDLISQMREQGVIGNIQPSFTVTDAAYVRKRLEDDVISYSYCWKRMLENGVACAGGSDAPIETCNPFQGIYDAIYRHKLNRPQDVFLPEEQLSFDEALALYTKGGAFAAMEEDALGEIAPGFHGDFVVLCADVTQDHVALLSRDLVESVWVNGKKAYQYDPVVAVASSWGSSDAVWVELRDRRPLYHRQQLHQLLLRQAAMSSGDKLSFSNGIVAHSSPPWEHVVCEAANIMDHRHGQLRLARATMGMVRTKWINKLL</sequence>
<evidence type="ECO:0000313" key="11">
    <source>
        <dbReference type="Proteomes" id="UP000437068"/>
    </source>
</evidence>
<dbReference type="GO" id="GO:0016810">
    <property type="term" value="F:hydrolase activity, acting on carbon-nitrogen (but not peptide) bonds"/>
    <property type="evidence" value="ECO:0007669"/>
    <property type="project" value="InterPro"/>
</dbReference>
<evidence type="ECO:0000313" key="6">
    <source>
        <dbReference type="EMBL" id="KAE9230675.1"/>
    </source>
</evidence>
<dbReference type="Proteomes" id="UP000476176">
    <property type="component" value="Unassembled WGS sequence"/>
</dbReference>
<dbReference type="Proteomes" id="UP000460718">
    <property type="component" value="Unassembled WGS sequence"/>
</dbReference>
<dbReference type="AlphaFoldDB" id="A0A6A3J437"/>
<evidence type="ECO:0000313" key="12">
    <source>
        <dbReference type="Proteomes" id="UP000440367"/>
    </source>
</evidence>
<dbReference type="SUPFAM" id="SSF51338">
    <property type="entry name" value="Composite domain of metallo-dependent hydrolases"/>
    <property type="match status" value="1"/>
</dbReference>
<dbReference type="Gene3D" id="2.30.40.10">
    <property type="entry name" value="Urease, subunit C, domain 1"/>
    <property type="match status" value="1"/>
</dbReference>
<feature type="domain" description="Amidohydrolase 3" evidence="1">
    <location>
        <begin position="48"/>
        <end position="518"/>
    </location>
</feature>
<evidence type="ECO:0000313" key="5">
    <source>
        <dbReference type="EMBL" id="KAE9121272.1"/>
    </source>
</evidence>
<dbReference type="EMBL" id="QXGC01000326">
    <property type="protein sequence ID" value="KAE9240437.1"/>
    <property type="molecule type" value="Genomic_DNA"/>
</dbReference>
<dbReference type="EMBL" id="QXFX01000302">
    <property type="protein sequence ID" value="KAE9121272.1"/>
    <property type="molecule type" value="Genomic_DNA"/>
</dbReference>
<evidence type="ECO:0000313" key="9">
    <source>
        <dbReference type="EMBL" id="KAE9316696.1"/>
    </source>
</evidence>
<dbReference type="InterPro" id="IPR013108">
    <property type="entry name" value="Amidohydro_3"/>
</dbReference>
<evidence type="ECO:0000313" key="2">
    <source>
        <dbReference type="EMBL" id="KAE8942602.1"/>
    </source>
</evidence>
<dbReference type="PANTHER" id="PTHR22642:SF2">
    <property type="entry name" value="PROTEIN LONG AFTER FAR-RED 3"/>
    <property type="match status" value="1"/>
</dbReference>
<protein>
    <recommendedName>
        <fullName evidence="1">Amidohydrolase 3 domain-containing protein</fullName>
    </recommendedName>
</protein>
<evidence type="ECO:0000313" key="10">
    <source>
        <dbReference type="Proteomes" id="UP000429523"/>
    </source>
</evidence>
<evidence type="ECO:0000313" key="14">
    <source>
        <dbReference type="Proteomes" id="UP000460718"/>
    </source>
</evidence>
<evidence type="ECO:0000313" key="15">
    <source>
        <dbReference type="Proteomes" id="UP000476176"/>
    </source>
</evidence>
<dbReference type="Proteomes" id="UP000429523">
    <property type="component" value="Unassembled WGS sequence"/>
</dbReference>
<dbReference type="Gene3D" id="3.10.310.70">
    <property type="match status" value="1"/>
</dbReference>
<dbReference type="PANTHER" id="PTHR22642">
    <property type="entry name" value="IMIDAZOLONEPROPIONASE"/>
    <property type="match status" value="1"/>
</dbReference>
<dbReference type="EMBL" id="QXGE01001516">
    <property type="protein sequence ID" value="KAE9291603.1"/>
    <property type="molecule type" value="Genomic_DNA"/>
</dbReference>
<comment type="caution">
    <text evidence="3">The sequence shown here is derived from an EMBL/GenBank/DDBJ whole genome shotgun (WGS) entry which is preliminary data.</text>
</comment>
<dbReference type="Proteomes" id="UP000440732">
    <property type="component" value="Unassembled WGS sequence"/>
</dbReference>
<dbReference type="Proteomes" id="UP000488956">
    <property type="component" value="Unassembled WGS sequence"/>
</dbReference>